<dbReference type="InterPro" id="IPR011711">
    <property type="entry name" value="GntR_C"/>
</dbReference>
<name>A0ABN1XHQ6_9PSEU</name>
<dbReference type="InterPro" id="IPR000524">
    <property type="entry name" value="Tscrpt_reg_HTH_GntR"/>
</dbReference>
<dbReference type="PRINTS" id="PR00035">
    <property type="entry name" value="HTHGNTR"/>
</dbReference>
<evidence type="ECO:0000256" key="1">
    <source>
        <dbReference type="ARBA" id="ARBA00023015"/>
    </source>
</evidence>
<reference evidence="5 6" key="1">
    <citation type="journal article" date="2019" name="Int. J. Syst. Evol. Microbiol.">
        <title>The Global Catalogue of Microorganisms (GCM) 10K type strain sequencing project: providing services to taxonomists for standard genome sequencing and annotation.</title>
        <authorList>
            <consortium name="The Broad Institute Genomics Platform"/>
            <consortium name="The Broad Institute Genome Sequencing Center for Infectious Disease"/>
            <person name="Wu L."/>
            <person name="Ma J."/>
        </authorList>
    </citation>
    <scope>NUCLEOTIDE SEQUENCE [LARGE SCALE GENOMIC DNA]</scope>
    <source>
        <strain evidence="5 6">JCM 11896</strain>
    </source>
</reference>
<dbReference type="InterPro" id="IPR036390">
    <property type="entry name" value="WH_DNA-bd_sf"/>
</dbReference>
<dbReference type="PANTHER" id="PTHR43537:SF45">
    <property type="entry name" value="GNTR FAMILY REGULATORY PROTEIN"/>
    <property type="match status" value="1"/>
</dbReference>
<accession>A0ABN1XHQ6</accession>
<dbReference type="Gene3D" id="1.20.120.530">
    <property type="entry name" value="GntR ligand-binding domain-like"/>
    <property type="match status" value="1"/>
</dbReference>
<keyword evidence="3" id="KW-0804">Transcription</keyword>
<dbReference type="EMBL" id="BAAAJK010000004">
    <property type="protein sequence ID" value="GAA1382018.1"/>
    <property type="molecule type" value="Genomic_DNA"/>
</dbReference>
<dbReference type="Gene3D" id="1.10.10.10">
    <property type="entry name" value="Winged helix-like DNA-binding domain superfamily/Winged helix DNA-binding domain"/>
    <property type="match status" value="1"/>
</dbReference>
<protein>
    <submittedName>
        <fullName evidence="5">GntR family transcriptional regulator</fullName>
    </submittedName>
</protein>
<evidence type="ECO:0000256" key="2">
    <source>
        <dbReference type="ARBA" id="ARBA00023125"/>
    </source>
</evidence>
<dbReference type="SUPFAM" id="SSF46785">
    <property type="entry name" value="Winged helix' DNA-binding domain"/>
    <property type="match status" value="1"/>
</dbReference>
<dbReference type="SMART" id="SM00895">
    <property type="entry name" value="FCD"/>
    <property type="match status" value="1"/>
</dbReference>
<dbReference type="Pfam" id="PF07729">
    <property type="entry name" value="FCD"/>
    <property type="match status" value="1"/>
</dbReference>
<dbReference type="InterPro" id="IPR036388">
    <property type="entry name" value="WH-like_DNA-bd_sf"/>
</dbReference>
<dbReference type="InterPro" id="IPR008920">
    <property type="entry name" value="TF_FadR/GntR_C"/>
</dbReference>
<dbReference type="SUPFAM" id="SSF48008">
    <property type="entry name" value="GntR ligand-binding domain-like"/>
    <property type="match status" value="1"/>
</dbReference>
<keyword evidence="2" id="KW-0238">DNA-binding</keyword>
<dbReference type="SMART" id="SM00345">
    <property type="entry name" value="HTH_GNTR"/>
    <property type="match status" value="1"/>
</dbReference>
<evidence type="ECO:0000256" key="3">
    <source>
        <dbReference type="ARBA" id="ARBA00023163"/>
    </source>
</evidence>
<organism evidence="5 6">
    <name type="scientific">Pseudonocardia kongjuensis</name>
    <dbReference type="NCBI Taxonomy" id="102227"/>
    <lineage>
        <taxon>Bacteria</taxon>
        <taxon>Bacillati</taxon>
        <taxon>Actinomycetota</taxon>
        <taxon>Actinomycetes</taxon>
        <taxon>Pseudonocardiales</taxon>
        <taxon>Pseudonocardiaceae</taxon>
        <taxon>Pseudonocardia</taxon>
    </lineage>
</organism>
<dbReference type="Proteomes" id="UP001501414">
    <property type="component" value="Unassembled WGS sequence"/>
</dbReference>
<evidence type="ECO:0000313" key="5">
    <source>
        <dbReference type="EMBL" id="GAA1382018.1"/>
    </source>
</evidence>
<evidence type="ECO:0000313" key="6">
    <source>
        <dbReference type="Proteomes" id="UP001501414"/>
    </source>
</evidence>
<gene>
    <name evidence="5" type="ORF">GCM10009613_08980</name>
</gene>
<dbReference type="CDD" id="cd07377">
    <property type="entry name" value="WHTH_GntR"/>
    <property type="match status" value="1"/>
</dbReference>
<sequence>MTAVQSGLSGRIVAPPSMADLATDAIRAMIFSGELALGERLVEARLTERLGVSRPPLREALQRLGHEGLVVSHPRRGASVRTLSRHDVYEIVTLREELESIAVRLGIPVRSPARLARCHDALRAFDGTAREADESRFLQRKFDFHLAVVDLAGHSRLTDAYRALSSQLQLCMALNRTARRDRESLLENVERHRELLAVIEDGDPQAVQRALTEHGHGSFLLDVVDQLDGGSPESEEWLARRRGTG</sequence>
<proteinExistence type="predicted"/>
<dbReference type="Pfam" id="PF00392">
    <property type="entry name" value="GntR"/>
    <property type="match status" value="1"/>
</dbReference>
<keyword evidence="1" id="KW-0805">Transcription regulation</keyword>
<evidence type="ECO:0000259" key="4">
    <source>
        <dbReference type="PROSITE" id="PS50949"/>
    </source>
</evidence>
<dbReference type="RefSeq" id="WP_344018518.1">
    <property type="nucleotide sequence ID" value="NZ_BAAAJK010000004.1"/>
</dbReference>
<dbReference type="PROSITE" id="PS50949">
    <property type="entry name" value="HTH_GNTR"/>
    <property type="match status" value="1"/>
</dbReference>
<feature type="domain" description="HTH gntR-type" evidence="4">
    <location>
        <begin position="16"/>
        <end position="83"/>
    </location>
</feature>
<comment type="caution">
    <text evidence="5">The sequence shown here is derived from an EMBL/GenBank/DDBJ whole genome shotgun (WGS) entry which is preliminary data.</text>
</comment>
<keyword evidence="6" id="KW-1185">Reference proteome</keyword>
<dbReference type="PANTHER" id="PTHR43537">
    <property type="entry name" value="TRANSCRIPTIONAL REGULATOR, GNTR FAMILY"/>
    <property type="match status" value="1"/>
</dbReference>